<dbReference type="InterPro" id="IPR015292">
    <property type="entry name" value="Tscrpt_reg_YbiH_C"/>
</dbReference>
<reference evidence="6 7" key="1">
    <citation type="submission" date="2016-11" db="EMBL/GenBank/DDBJ databases">
        <authorList>
            <person name="Jaros S."/>
            <person name="Januszkiewicz K."/>
            <person name="Wedrychowicz H."/>
        </authorList>
    </citation>
    <scope>NUCLEOTIDE SEQUENCE [LARGE SCALE GENOMIC DNA]</scope>
    <source>
        <strain evidence="6 7">DSM 5091</strain>
    </source>
</reference>
<dbReference type="GO" id="GO:0000976">
    <property type="term" value="F:transcription cis-regulatory region binding"/>
    <property type="evidence" value="ECO:0007669"/>
    <property type="project" value="TreeGrafter"/>
</dbReference>
<dbReference type="Pfam" id="PF00440">
    <property type="entry name" value="TetR_N"/>
    <property type="match status" value="1"/>
</dbReference>
<dbReference type="Gene3D" id="1.10.10.60">
    <property type="entry name" value="Homeodomain-like"/>
    <property type="match status" value="1"/>
</dbReference>
<dbReference type="InterPro" id="IPR001647">
    <property type="entry name" value="HTH_TetR"/>
</dbReference>
<protein>
    <submittedName>
        <fullName evidence="6">Transcriptional regulator, TetR family</fullName>
    </submittedName>
</protein>
<dbReference type="AlphaFoldDB" id="A0A1M6HE30"/>
<dbReference type="SUPFAM" id="SSF46689">
    <property type="entry name" value="Homeodomain-like"/>
    <property type="match status" value="1"/>
</dbReference>
<dbReference type="PRINTS" id="PR00455">
    <property type="entry name" value="HTHTETR"/>
</dbReference>
<dbReference type="InterPro" id="IPR009057">
    <property type="entry name" value="Homeodomain-like_sf"/>
</dbReference>
<organism evidence="6 7">
    <name type="scientific">Malonomonas rubra DSM 5091</name>
    <dbReference type="NCBI Taxonomy" id="1122189"/>
    <lineage>
        <taxon>Bacteria</taxon>
        <taxon>Pseudomonadati</taxon>
        <taxon>Thermodesulfobacteriota</taxon>
        <taxon>Desulfuromonadia</taxon>
        <taxon>Desulfuromonadales</taxon>
        <taxon>Geopsychrobacteraceae</taxon>
        <taxon>Malonomonas</taxon>
    </lineage>
</organism>
<proteinExistence type="predicted"/>
<feature type="domain" description="HTH tetR-type" evidence="5">
    <location>
        <begin position="8"/>
        <end position="68"/>
    </location>
</feature>
<dbReference type="PANTHER" id="PTHR30055">
    <property type="entry name" value="HTH-TYPE TRANSCRIPTIONAL REGULATOR RUTR"/>
    <property type="match status" value="1"/>
</dbReference>
<sequence length="213" mass="24473">MSKYQTSNKTQLALIEAAGELAAEKGFGTVTTRAIADRAGENIGSIHYHFGGRDQLLEAVLRYVAQDWIDNPLDQYIADCDLAEKTGQAEALRRAVVRFADMLFDDEKPEWHSRAVYQVLQYPSPLHDIFREIIMNREHEQVEQLLLKIDSDLSKEMLVLHFNLLLSPLITHSDYRGAILPRLNQPTYSREYLQALVDQCVEQSLLRYRLPLD</sequence>
<keyword evidence="7" id="KW-1185">Reference proteome</keyword>
<dbReference type="STRING" id="1122189.SAMN02745165_01801"/>
<dbReference type="InterPro" id="IPR050109">
    <property type="entry name" value="HTH-type_TetR-like_transc_reg"/>
</dbReference>
<dbReference type="PANTHER" id="PTHR30055:SF234">
    <property type="entry name" value="HTH-TYPE TRANSCRIPTIONAL REGULATOR BETI"/>
    <property type="match status" value="1"/>
</dbReference>
<keyword evidence="2 4" id="KW-0238">DNA-binding</keyword>
<dbReference type="RefSeq" id="WP_072908039.1">
    <property type="nucleotide sequence ID" value="NZ_FQZT01000005.1"/>
</dbReference>
<evidence type="ECO:0000313" key="7">
    <source>
        <dbReference type="Proteomes" id="UP000184171"/>
    </source>
</evidence>
<dbReference type="Pfam" id="PF09209">
    <property type="entry name" value="CecR_C"/>
    <property type="match status" value="1"/>
</dbReference>
<name>A0A1M6HE30_MALRU</name>
<gene>
    <name evidence="6" type="ORF">SAMN02745165_01801</name>
</gene>
<evidence type="ECO:0000256" key="1">
    <source>
        <dbReference type="ARBA" id="ARBA00023015"/>
    </source>
</evidence>
<evidence type="ECO:0000256" key="4">
    <source>
        <dbReference type="PROSITE-ProRule" id="PRU00335"/>
    </source>
</evidence>
<dbReference type="PROSITE" id="PS50977">
    <property type="entry name" value="HTH_TETR_2"/>
    <property type="match status" value="1"/>
</dbReference>
<dbReference type="Gene3D" id="1.10.357.10">
    <property type="entry name" value="Tetracycline Repressor, domain 2"/>
    <property type="match status" value="1"/>
</dbReference>
<dbReference type="EMBL" id="FQZT01000005">
    <property type="protein sequence ID" value="SHJ20445.1"/>
    <property type="molecule type" value="Genomic_DNA"/>
</dbReference>
<accession>A0A1M6HE30</accession>
<dbReference type="OrthoDB" id="9790413at2"/>
<evidence type="ECO:0000259" key="5">
    <source>
        <dbReference type="PROSITE" id="PS50977"/>
    </source>
</evidence>
<keyword evidence="3" id="KW-0804">Transcription</keyword>
<dbReference type="Proteomes" id="UP000184171">
    <property type="component" value="Unassembled WGS sequence"/>
</dbReference>
<evidence type="ECO:0000256" key="3">
    <source>
        <dbReference type="ARBA" id="ARBA00023163"/>
    </source>
</evidence>
<dbReference type="GO" id="GO:0003700">
    <property type="term" value="F:DNA-binding transcription factor activity"/>
    <property type="evidence" value="ECO:0007669"/>
    <property type="project" value="TreeGrafter"/>
</dbReference>
<evidence type="ECO:0000256" key="2">
    <source>
        <dbReference type="ARBA" id="ARBA00023125"/>
    </source>
</evidence>
<keyword evidence="1" id="KW-0805">Transcription regulation</keyword>
<feature type="DNA-binding region" description="H-T-H motif" evidence="4">
    <location>
        <begin position="31"/>
        <end position="50"/>
    </location>
</feature>
<evidence type="ECO:0000313" key="6">
    <source>
        <dbReference type="EMBL" id="SHJ20445.1"/>
    </source>
</evidence>